<reference evidence="2 4" key="1">
    <citation type="submission" date="2006-04" db="EMBL/GenBank/DDBJ databases">
        <authorList>
            <person name="Nierman W.C."/>
        </authorList>
    </citation>
    <scope>NUCLEOTIDE SEQUENCE [LARGE SCALE GENOMIC DNA]</scope>
    <source>
        <strain evidence="2 4">DW4/3-1</strain>
    </source>
</reference>
<evidence type="ECO:0000313" key="4">
    <source>
        <dbReference type="Proteomes" id="UP000032702"/>
    </source>
</evidence>
<reference evidence="1 3" key="2">
    <citation type="journal article" date="2011" name="Mol. Biol. Evol.">
        <title>Comparative genomic analysis of fruiting body formation in Myxococcales.</title>
        <authorList>
            <person name="Huntley S."/>
            <person name="Hamann N."/>
            <person name="Wegener-Feldbrugge S."/>
            <person name="Treuner-Lange A."/>
            <person name="Kube M."/>
            <person name="Reinhardt R."/>
            <person name="Klages S."/>
            <person name="Muller R."/>
            <person name="Ronning C.M."/>
            <person name="Nierman W.C."/>
            <person name="Sogaard-Andersen L."/>
        </authorList>
    </citation>
    <scope>NUCLEOTIDE SEQUENCE [LARGE SCALE GENOMIC DNA]</scope>
    <source>
        <strain evidence="1 3">DW4/3-1</strain>
    </source>
</reference>
<protein>
    <submittedName>
        <fullName evidence="1">Conserved uncharacterized protein</fullName>
    </submittedName>
</protein>
<gene>
    <name evidence="1" type="ordered locus">STAUR_0119</name>
    <name evidence="2" type="ORF">STIAU_2886</name>
</gene>
<evidence type="ECO:0000313" key="1">
    <source>
        <dbReference type="EMBL" id="ADO67928.1"/>
    </source>
</evidence>
<organism evidence="2 4">
    <name type="scientific">Stigmatella aurantiaca (strain DW4/3-1)</name>
    <dbReference type="NCBI Taxonomy" id="378806"/>
    <lineage>
        <taxon>Bacteria</taxon>
        <taxon>Pseudomonadati</taxon>
        <taxon>Myxococcota</taxon>
        <taxon>Myxococcia</taxon>
        <taxon>Myxococcales</taxon>
        <taxon>Cystobacterineae</taxon>
        <taxon>Archangiaceae</taxon>
        <taxon>Stigmatella</taxon>
    </lineage>
</organism>
<evidence type="ECO:0000313" key="3">
    <source>
        <dbReference type="Proteomes" id="UP000001351"/>
    </source>
</evidence>
<accession>Q08N23</accession>
<dbReference type="Proteomes" id="UP000001351">
    <property type="component" value="Chromosome"/>
</dbReference>
<dbReference type="STRING" id="378806.STAUR_0119"/>
<dbReference type="OrthoDB" id="5522807at2"/>
<dbReference type="PANTHER" id="PTHR35580">
    <property type="entry name" value="CELL SURFACE GLYCOPROTEIN (S-LAYER PROTEIN)-LIKE PROTEIN"/>
    <property type="match status" value="1"/>
</dbReference>
<name>Q08N23_STIAD</name>
<dbReference type="AlphaFoldDB" id="Q08N23"/>
<sequence>MTMQGWSGRGLCVLGAVCGLGACAEASSEAMEVPLAHLEQASLLPGPLARWARQSHGLENEASQAVAVDRFGTIVMVGHYTGAAADVGGAAFPAPLGPQGTRAFLARYAPDGTHLGSESFGHTSRPPDVTALSTQFSDVAVDLLGRIAVLGMGSLGTDVGGGGMPAGSFLVHYGPNGEYQWARPLKGVLAPGSSVTVDVEGNILLAGSFSGPVDLGAGSARTSPTQAAFIAKYAPDGRWLWDRVFAQDHASHFGDVTTDNHGNVYVSGFFTQKGEFGGEVLTLPPGQRGPVIARYTAAGEHTWSVSLRELAGGAEFHGIAVQGSRLLVTGGFTGSFAFGRGTLSSQGAQQGVLLAYHRDGDELWAKPLGTLGWDVQIDPRDDAMVVGFAEPGNDLGMGPLPPASSRYLFLTKVDRAQGNPRWVSTFAAEGIVQVNKLAASQEGESIVSGTLSGPADFGTGLLTPDKTAAFLFRLRQ</sequence>
<dbReference type="InterPro" id="IPR052918">
    <property type="entry name" value="Motility_Chemotaxis_Reg"/>
</dbReference>
<keyword evidence="3" id="KW-1185">Reference proteome</keyword>
<dbReference type="EMBL" id="AAMD01000310">
    <property type="protein sequence ID" value="EAU61884.1"/>
    <property type="molecule type" value="Genomic_DNA"/>
</dbReference>
<dbReference type="eggNOG" id="COG1520">
    <property type="taxonomic scope" value="Bacteria"/>
</dbReference>
<dbReference type="KEGG" id="sur:STAUR_0119"/>
<dbReference type="SUPFAM" id="SSF101898">
    <property type="entry name" value="NHL repeat"/>
    <property type="match status" value="1"/>
</dbReference>
<proteinExistence type="predicted"/>
<dbReference type="HOGENOM" id="CLU_582301_0_0_7"/>
<dbReference type="EMBL" id="CP002271">
    <property type="protein sequence ID" value="ADO67928.1"/>
    <property type="molecule type" value="Genomic_DNA"/>
</dbReference>
<dbReference type="Proteomes" id="UP000032702">
    <property type="component" value="Unassembled WGS sequence"/>
</dbReference>
<evidence type="ECO:0000313" key="2">
    <source>
        <dbReference type="EMBL" id="EAU61884.1"/>
    </source>
</evidence>
<dbReference type="PANTHER" id="PTHR35580:SF1">
    <property type="entry name" value="PHYTASE-LIKE DOMAIN-CONTAINING PROTEIN"/>
    <property type="match status" value="1"/>
</dbReference>
<dbReference type="Gene3D" id="2.80.10.50">
    <property type="match status" value="1"/>
</dbReference>